<dbReference type="PANTHER" id="PTHR36922">
    <property type="entry name" value="BLL2446 PROTEIN"/>
    <property type="match status" value="1"/>
</dbReference>
<keyword evidence="3" id="KW-1185">Reference proteome</keyword>
<dbReference type="InterPro" id="IPR018531">
    <property type="entry name" value="DUF1993"/>
</dbReference>
<dbReference type="SUPFAM" id="SSF109854">
    <property type="entry name" value="DinB/YfiT-like putative metalloenzymes"/>
    <property type="match status" value="1"/>
</dbReference>
<protein>
    <submittedName>
        <fullName evidence="2">Uncharacterized protein</fullName>
    </submittedName>
</protein>
<dbReference type="PANTHER" id="PTHR36922:SF1">
    <property type="entry name" value="DUF1993 DOMAIN-CONTAINING PROTEIN"/>
    <property type="match status" value="1"/>
</dbReference>
<organism evidence="2 3">
    <name type="scientific">Janthinobacterium agaricidamnosum NBRC 102515 = DSM 9628</name>
    <dbReference type="NCBI Taxonomy" id="1349767"/>
    <lineage>
        <taxon>Bacteria</taxon>
        <taxon>Pseudomonadati</taxon>
        <taxon>Pseudomonadota</taxon>
        <taxon>Betaproteobacteria</taxon>
        <taxon>Burkholderiales</taxon>
        <taxon>Oxalobacteraceae</taxon>
        <taxon>Janthinobacterium</taxon>
    </lineage>
</organism>
<dbReference type="Pfam" id="PF09351">
    <property type="entry name" value="DUF1993"/>
    <property type="match status" value="1"/>
</dbReference>
<dbReference type="KEGG" id="jag:GJA_214"/>
<dbReference type="HOGENOM" id="CLU_175452_0_0_4"/>
<feature type="region of interest" description="Disordered" evidence="1">
    <location>
        <begin position="85"/>
        <end position="107"/>
    </location>
</feature>
<dbReference type="PATRIC" id="fig|1349767.4.peg.4849"/>
<evidence type="ECO:0000313" key="3">
    <source>
        <dbReference type="Proteomes" id="UP000027604"/>
    </source>
</evidence>
<name>W0V0Q6_9BURK</name>
<proteinExistence type="predicted"/>
<reference evidence="2 3" key="1">
    <citation type="journal article" date="2015" name="Genome Announc.">
        <title>Genome Sequence of Mushroom Soft-Rot Pathogen Janthinobacterium agaricidamnosum.</title>
        <authorList>
            <person name="Graupner K."/>
            <person name="Lackner G."/>
            <person name="Hertweck C."/>
        </authorList>
    </citation>
    <scope>NUCLEOTIDE SEQUENCE [LARGE SCALE GENOMIC DNA]</scope>
    <source>
        <strain evidence="3">NBRC 102515 / DSM 9628</strain>
    </source>
</reference>
<evidence type="ECO:0000256" key="1">
    <source>
        <dbReference type="SAM" id="MobiDB-lite"/>
    </source>
</evidence>
<accession>W0V0Q6</accession>
<dbReference type="Gene3D" id="1.20.120.450">
    <property type="entry name" value="dinb family like domain"/>
    <property type="match status" value="1"/>
</dbReference>
<dbReference type="EMBL" id="HG322949">
    <property type="protein sequence ID" value="CDG80877.1"/>
    <property type="molecule type" value="Genomic_DNA"/>
</dbReference>
<dbReference type="InterPro" id="IPR034660">
    <property type="entry name" value="DinB/YfiT-like"/>
</dbReference>
<gene>
    <name evidence="2" type="ORF">GJA_214</name>
</gene>
<evidence type="ECO:0000313" key="2">
    <source>
        <dbReference type="EMBL" id="CDG80877.1"/>
    </source>
</evidence>
<dbReference type="Proteomes" id="UP000027604">
    <property type="component" value="Chromosome I"/>
</dbReference>
<sequence length="107" mass="11416">MYDASIPVLIRGLGIMSHYLDKVAAYAAEKNIPQSVLLQSRLAPDMLPLAGQVQRASDNAKGGAARLAAIAGPNFQDTETTLEELQESAQPRCGGAARPRRIIDRSA</sequence>
<dbReference type="AlphaFoldDB" id="W0V0Q6"/>
<dbReference type="eggNOG" id="COG3812">
    <property type="taxonomic scope" value="Bacteria"/>
</dbReference>